<dbReference type="Pfam" id="PF04193">
    <property type="entry name" value="PQ-loop"/>
    <property type="match status" value="2"/>
</dbReference>
<dbReference type="SMART" id="SM00679">
    <property type="entry name" value="CTNS"/>
    <property type="match status" value="2"/>
</dbReference>
<dbReference type="GO" id="GO:0015184">
    <property type="term" value="F:L-cystine transmembrane transporter activity"/>
    <property type="evidence" value="ECO:0007669"/>
    <property type="project" value="TreeGrafter"/>
</dbReference>
<dbReference type="Gene3D" id="1.20.1280.290">
    <property type="match status" value="2"/>
</dbReference>
<name>A0A1S3DYB0_CICAR</name>
<feature type="transmembrane region" description="Helical" evidence="9">
    <location>
        <begin position="148"/>
        <end position="168"/>
    </location>
</feature>
<feature type="transmembrane region" description="Helical" evidence="9">
    <location>
        <begin position="180"/>
        <end position="202"/>
    </location>
</feature>
<dbReference type="FunFam" id="1.20.1280.290:FF:000018">
    <property type="entry name" value="Cystinosin homolog"/>
    <property type="match status" value="1"/>
</dbReference>
<dbReference type="KEGG" id="cam:101507647"/>
<evidence type="ECO:0000256" key="9">
    <source>
        <dbReference type="SAM" id="Phobius"/>
    </source>
</evidence>
<evidence type="ECO:0000256" key="1">
    <source>
        <dbReference type="ARBA" id="ARBA00004155"/>
    </source>
</evidence>
<evidence type="ECO:0000256" key="3">
    <source>
        <dbReference type="ARBA" id="ARBA00022692"/>
    </source>
</evidence>
<evidence type="ECO:0000256" key="5">
    <source>
        <dbReference type="ARBA" id="ARBA00022989"/>
    </source>
</evidence>
<keyword evidence="2" id="KW-0813">Transport</keyword>
<evidence type="ECO:0000256" key="4">
    <source>
        <dbReference type="ARBA" id="ARBA00022737"/>
    </source>
</evidence>
<gene>
    <name evidence="11" type="primary">LOC101507647</name>
</gene>
<feature type="transmembrane region" description="Helical" evidence="9">
    <location>
        <begin position="222"/>
        <end position="243"/>
    </location>
</feature>
<keyword evidence="5 9" id="KW-1133">Transmembrane helix</keyword>
<evidence type="ECO:0000256" key="8">
    <source>
        <dbReference type="ARBA" id="ARBA00074957"/>
    </source>
</evidence>
<evidence type="ECO:0000256" key="7">
    <source>
        <dbReference type="ARBA" id="ARBA00023228"/>
    </source>
</evidence>
<sequence>MASWHSVPIHLSYEILGWFAFITWSISFYPQVILNYQRKSVVGLNFDYAVLNMVKQIFYLVYNVSMFFSSSVHKQYANKYGHKQMNPVASNDVAFSSHAVLISVVTLYQIAVYERGNQKLSKVTAGVVLVVLLTAGVCVIIALPHHHWLWLISIFNGIQVGLTIIKYIPQAVMNFMRKSTDGWSIGLVLLDFFGGIANYLQMIMQSIDQGSWKNIYGNIGKLLVAVVSIIFDIIFMCQHYCLYPPKDTKLDAANNNCQRLLPMQFNLGKLQCLTTLS</sequence>
<reference evidence="11" key="2">
    <citation type="submission" date="2025-08" db="UniProtKB">
        <authorList>
            <consortium name="RefSeq"/>
        </authorList>
    </citation>
    <scope>IDENTIFICATION</scope>
    <source>
        <tissue evidence="11">Etiolated seedlings</tissue>
    </source>
</reference>
<dbReference type="AlphaFoldDB" id="A0A1S3DYB0"/>
<evidence type="ECO:0000313" key="11">
    <source>
        <dbReference type="RefSeq" id="XP_012568144.1"/>
    </source>
</evidence>
<keyword evidence="3 9" id="KW-0812">Transmembrane</keyword>
<dbReference type="GeneID" id="101507647"/>
<keyword evidence="7" id="KW-0458">Lysosome</keyword>
<dbReference type="RefSeq" id="XP_012568144.1">
    <property type="nucleotide sequence ID" value="XM_012712690.2"/>
</dbReference>
<dbReference type="Proteomes" id="UP000087171">
    <property type="component" value="Chromosome Ca2"/>
</dbReference>
<dbReference type="GO" id="GO:0005765">
    <property type="term" value="C:lysosomal membrane"/>
    <property type="evidence" value="ECO:0007669"/>
    <property type="project" value="UniProtKB-SubCell"/>
</dbReference>
<comment type="subcellular location">
    <subcellularLocation>
        <location evidence="1">Lysosome membrane</location>
        <topology evidence="1">Multi-pass membrane protein</topology>
    </subcellularLocation>
</comment>
<feature type="transmembrane region" description="Helical" evidence="9">
    <location>
        <begin position="57"/>
        <end position="73"/>
    </location>
</feature>
<protein>
    <recommendedName>
        <fullName evidence="8">Cystinosin homolog</fullName>
    </recommendedName>
</protein>
<reference evidence="10" key="1">
    <citation type="journal article" date="2013" name="Nat. Biotechnol.">
        <title>Draft genome sequence of chickpea (Cicer arietinum) provides a resource for trait improvement.</title>
        <authorList>
            <person name="Varshney R.K."/>
            <person name="Song C."/>
            <person name="Saxena R.K."/>
            <person name="Azam S."/>
            <person name="Yu S."/>
            <person name="Sharpe A.G."/>
            <person name="Cannon S."/>
            <person name="Baek J."/>
            <person name="Rosen B.D."/>
            <person name="Tar'an B."/>
            <person name="Millan T."/>
            <person name="Zhang X."/>
            <person name="Ramsay L.D."/>
            <person name="Iwata A."/>
            <person name="Wang Y."/>
            <person name="Nelson W."/>
            <person name="Farmer A.D."/>
            <person name="Gaur P.M."/>
            <person name="Soderlund C."/>
            <person name="Penmetsa R.V."/>
            <person name="Xu C."/>
            <person name="Bharti A.K."/>
            <person name="He W."/>
            <person name="Winter P."/>
            <person name="Zhao S."/>
            <person name="Hane J.K."/>
            <person name="Carrasquilla-Garcia N."/>
            <person name="Condie J.A."/>
            <person name="Upadhyaya H.D."/>
            <person name="Luo M.C."/>
            <person name="Thudi M."/>
            <person name="Gowda C.L."/>
            <person name="Singh N.P."/>
            <person name="Lichtenzveig J."/>
            <person name="Gali K.K."/>
            <person name="Rubio J."/>
            <person name="Nadarajan N."/>
            <person name="Dolezel J."/>
            <person name="Bansal K.C."/>
            <person name="Xu X."/>
            <person name="Edwards D."/>
            <person name="Zhang G."/>
            <person name="Kahl G."/>
            <person name="Gil J."/>
            <person name="Singh K.B."/>
            <person name="Datta S.K."/>
            <person name="Jackson S.A."/>
            <person name="Wang J."/>
            <person name="Cook D.R."/>
        </authorList>
    </citation>
    <scope>NUCLEOTIDE SEQUENCE [LARGE SCALE GENOMIC DNA]</scope>
    <source>
        <strain evidence="10">cv. CDC Frontier</strain>
    </source>
</reference>
<dbReference type="PANTHER" id="PTHR13131:SF11">
    <property type="entry name" value="LYSOSOMAL CYSTINE TRANSPORTER FAMILY PROTEIN"/>
    <property type="match status" value="1"/>
</dbReference>
<dbReference type="STRING" id="3827.A0A1S3DYB0"/>
<accession>A0A1S3DYB0</accession>
<evidence type="ECO:0000313" key="10">
    <source>
        <dbReference type="Proteomes" id="UP000087171"/>
    </source>
</evidence>
<dbReference type="NCBIfam" id="TIGR00951">
    <property type="entry name" value="2A43"/>
    <property type="match status" value="1"/>
</dbReference>
<dbReference type="OrthoDB" id="75720at2759"/>
<feature type="transmembrane region" description="Helical" evidence="9">
    <location>
        <begin position="15"/>
        <end position="36"/>
    </location>
</feature>
<feature type="transmembrane region" description="Helical" evidence="9">
    <location>
        <begin position="93"/>
        <end position="111"/>
    </location>
</feature>
<dbReference type="InterPro" id="IPR006603">
    <property type="entry name" value="PQ-loop_rpt"/>
</dbReference>
<keyword evidence="10" id="KW-1185">Reference proteome</keyword>
<keyword evidence="6 9" id="KW-0472">Membrane</keyword>
<feature type="transmembrane region" description="Helical" evidence="9">
    <location>
        <begin position="123"/>
        <end position="142"/>
    </location>
</feature>
<proteinExistence type="predicted"/>
<evidence type="ECO:0000256" key="2">
    <source>
        <dbReference type="ARBA" id="ARBA00022448"/>
    </source>
</evidence>
<dbReference type="PANTHER" id="PTHR13131">
    <property type="entry name" value="CYSTINOSIN"/>
    <property type="match status" value="1"/>
</dbReference>
<keyword evidence="4" id="KW-0677">Repeat</keyword>
<organism evidence="10 11">
    <name type="scientific">Cicer arietinum</name>
    <name type="common">Chickpea</name>
    <name type="synonym">Garbanzo</name>
    <dbReference type="NCBI Taxonomy" id="3827"/>
    <lineage>
        <taxon>Eukaryota</taxon>
        <taxon>Viridiplantae</taxon>
        <taxon>Streptophyta</taxon>
        <taxon>Embryophyta</taxon>
        <taxon>Tracheophyta</taxon>
        <taxon>Spermatophyta</taxon>
        <taxon>Magnoliopsida</taxon>
        <taxon>eudicotyledons</taxon>
        <taxon>Gunneridae</taxon>
        <taxon>Pentapetalae</taxon>
        <taxon>rosids</taxon>
        <taxon>fabids</taxon>
        <taxon>Fabales</taxon>
        <taxon>Fabaceae</taxon>
        <taxon>Papilionoideae</taxon>
        <taxon>50 kb inversion clade</taxon>
        <taxon>NPAAA clade</taxon>
        <taxon>Hologalegina</taxon>
        <taxon>IRL clade</taxon>
        <taxon>Cicereae</taxon>
        <taxon>Cicer</taxon>
    </lineage>
</organism>
<evidence type="ECO:0000256" key="6">
    <source>
        <dbReference type="ARBA" id="ARBA00023136"/>
    </source>
</evidence>
<dbReference type="InterPro" id="IPR005282">
    <property type="entry name" value="LC_transporter"/>
</dbReference>